<keyword evidence="1" id="KW-1133">Transmembrane helix</keyword>
<name>A0A1F7GWX8_9BACT</name>
<protein>
    <submittedName>
        <fullName evidence="2">Uncharacterized protein</fullName>
    </submittedName>
</protein>
<evidence type="ECO:0000313" key="3">
    <source>
        <dbReference type="Proteomes" id="UP000177159"/>
    </source>
</evidence>
<dbReference type="AlphaFoldDB" id="A0A1F7GWX8"/>
<feature type="transmembrane region" description="Helical" evidence="1">
    <location>
        <begin position="198"/>
        <end position="217"/>
    </location>
</feature>
<feature type="transmembrane region" description="Helical" evidence="1">
    <location>
        <begin position="100"/>
        <end position="120"/>
    </location>
</feature>
<dbReference type="Proteomes" id="UP000177159">
    <property type="component" value="Unassembled WGS sequence"/>
</dbReference>
<keyword evidence="1" id="KW-0812">Transmembrane</keyword>
<evidence type="ECO:0000313" key="2">
    <source>
        <dbReference type="EMBL" id="OGK22992.1"/>
    </source>
</evidence>
<feature type="transmembrane region" description="Helical" evidence="1">
    <location>
        <begin position="132"/>
        <end position="152"/>
    </location>
</feature>
<comment type="caution">
    <text evidence="2">The sequence shown here is derived from an EMBL/GenBank/DDBJ whole genome shotgun (WGS) entry which is preliminary data.</text>
</comment>
<evidence type="ECO:0000256" key="1">
    <source>
        <dbReference type="SAM" id="Phobius"/>
    </source>
</evidence>
<accession>A0A1F7GWX8</accession>
<feature type="transmembrane region" description="Helical" evidence="1">
    <location>
        <begin position="42"/>
        <end position="67"/>
    </location>
</feature>
<feature type="transmembrane region" description="Helical" evidence="1">
    <location>
        <begin position="6"/>
        <end position="30"/>
    </location>
</feature>
<dbReference type="EMBL" id="MFZM01000029">
    <property type="protein sequence ID" value="OGK22992.1"/>
    <property type="molecule type" value="Genomic_DNA"/>
</dbReference>
<feature type="transmembrane region" description="Helical" evidence="1">
    <location>
        <begin position="158"/>
        <end position="178"/>
    </location>
</feature>
<reference evidence="2 3" key="1">
    <citation type="journal article" date="2016" name="Nat. Commun.">
        <title>Thousands of microbial genomes shed light on interconnected biogeochemical processes in an aquifer system.</title>
        <authorList>
            <person name="Anantharaman K."/>
            <person name="Brown C.T."/>
            <person name="Hug L.A."/>
            <person name="Sharon I."/>
            <person name="Castelle C.J."/>
            <person name="Probst A.J."/>
            <person name="Thomas B.C."/>
            <person name="Singh A."/>
            <person name="Wilkins M.J."/>
            <person name="Karaoz U."/>
            <person name="Brodie E.L."/>
            <person name="Williams K.H."/>
            <person name="Hubbard S.S."/>
            <person name="Banfield J.F."/>
        </authorList>
    </citation>
    <scope>NUCLEOTIDE SEQUENCE [LARGE SCALE GENOMIC DNA]</scope>
</reference>
<organism evidence="2 3">
    <name type="scientific">Candidatus Roizmanbacteria bacterium RIFCSPHIGHO2_02_FULL_37_24</name>
    <dbReference type="NCBI Taxonomy" id="1802037"/>
    <lineage>
        <taxon>Bacteria</taxon>
        <taxon>Candidatus Roizmaniibacteriota</taxon>
    </lineage>
</organism>
<keyword evidence="1" id="KW-0472">Membrane</keyword>
<proteinExistence type="predicted"/>
<gene>
    <name evidence="2" type="ORF">A3C24_02530</name>
</gene>
<sequence>MILYVAFFAQIILIYFISQWTIQHLFRALYRITKSTFVSSYILALLYFPGTLLHELSHFITAVALLLNVKEMDLIPVVKKSDDDKRYVKLGSVVFEQKDYFRSMLVGIAPFFVGLGFFFFMFEYDIFPNENIWINVLSLYLLFSVSSSMFSSKKDLEGTIIIVPLIILIFSILVGFNIDITRIFLSETTLEIMRRLNMYLLIATGGNSLIYVILRLFRI</sequence>